<dbReference type="SUPFAM" id="SSF55874">
    <property type="entry name" value="ATPase domain of HSP90 chaperone/DNA topoisomerase II/histidine kinase"/>
    <property type="match status" value="1"/>
</dbReference>
<dbReference type="InterPro" id="IPR036890">
    <property type="entry name" value="HATPase_C_sf"/>
</dbReference>
<dbReference type="GO" id="GO:0016020">
    <property type="term" value="C:membrane"/>
    <property type="evidence" value="ECO:0007669"/>
    <property type="project" value="InterPro"/>
</dbReference>
<dbReference type="EMBL" id="LVYD01000085">
    <property type="protein sequence ID" value="OQP59196.1"/>
    <property type="molecule type" value="Genomic_DNA"/>
</dbReference>
<proteinExistence type="predicted"/>
<keyword evidence="1" id="KW-1133">Transmembrane helix</keyword>
<keyword evidence="4" id="KW-1185">Reference proteome</keyword>
<name>A0A1V9FLS5_9BACT</name>
<gene>
    <name evidence="3" type="ORF">A3860_38470</name>
</gene>
<feature type="transmembrane region" description="Helical" evidence="1">
    <location>
        <begin position="40"/>
        <end position="61"/>
    </location>
</feature>
<dbReference type="Gene3D" id="3.30.565.10">
    <property type="entry name" value="Histidine kinase-like ATPase, C-terminal domain"/>
    <property type="match status" value="1"/>
</dbReference>
<evidence type="ECO:0000313" key="4">
    <source>
        <dbReference type="Proteomes" id="UP000192796"/>
    </source>
</evidence>
<protein>
    <recommendedName>
        <fullName evidence="2">Signal transduction histidine kinase internal region domain-containing protein</fullName>
    </recommendedName>
</protein>
<feature type="transmembrane region" description="Helical" evidence="1">
    <location>
        <begin position="12"/>
        <end position="28"/>
    </location>
</feature>
<dbReference type="RefSeq" id="WP_081154904.1">
    <property type="nucleotide sequence ID" value="NZ_LVYD01000085.1"/>
</dbReference>
<dbReference type="PANTHER" id="PTHR34220:SF7">
    <property type="entry name" value="SENSOR HISTIDINE KINASE YPDA"/>
    <property type="match status" value="1"/>
</dbReference>
<feature type="transmembrane region" description="Helical" evidence="1">
    <location>
        <begin position="70"/>
        <end position="90"/>
    </location>
</feature>
<comment type="caution">
    <text evidence="3">The sequence shown here is derived from an EMBL/GenBank/DDBJ whole genome shotgun (WGS) entry which is preliminary data.</text>
</comment>
<feature type="domain" description="Signal transduction histidine kinase internal region" evidence="2">
    <location>
        <begin position="151"/>
        <end position="227"/>
    </location>
</feature>
<reference evidence="3 4" key="1">
    <citation type="submission" date="2016-03" db="EMBL/GenBank/DDBJ databases">
        <title>Niastella vici sp. nov., isolated from farmland soil.</title>
        <authorList>
            <person name="Chen L."/>
            <person name="Wang D."/>
            <person name="Yang S."/>
            <person name="Wang G."/>
        </authorList>
    </citation>
    <scope>NUCLEOTIDE SEQUENCE [LARGE SCALE GENOMIC DNA]</scope>
    <source>
        <strain evidence="3 4">DJ57</strain>
    </source>
</reference>
<dbReference type="Pfam" id="PF06580">
    <property type="entry name" value="His_kinase"/>
    <property type="match status" value="1"/>
</dbReference>
<evidence type="ECO:0000256" key="1">
    <source>
        <dbReference type="SAM" id="Phobius"/>
    </source>
</evidence>
<dbReference type="GO" id="GO:0000155">
    <property type="term" value="F:phosphorelay sensor kinase activity"/>
    <property type="evidence" value="ECO:0007669"/>
    <property type="project" value="InterPro"/>
</dbReference>
<organism evidence="3 4">
    <name type="scientific">Niastella vici</name>
    <dbReference type="NCBI Taxonomy" id="1703345"/>
    <lineage>
        <taxon>Bacteria</taxon>
        <taxon>Pseudomonadati</taxon>
        <taxon>Bacteroidota</taxon>
        <taxon>Chitinophagia</taxon>
        <taxon>Chitinophagales</taxon>
        <taxon>Chitinophagaceae</taxon>
        <taxon>Niastella</taxon>
    </lineage>
</organism>
<sequence>MKAERVIQRYYLHHLLGWALLFFGWHFFRYQDYPAGKGWYITFIKVADLALMVYLTNYVLIPRLLYKKRYWLFTGLFIALVFTFSISKMYVEAALMQTSFDIWDRFKVRVYDNVIPHFLLVSTGAAIKLLTDHARAQRRLGEMAKEKAETELNFLKSQLNPHFLFNSLNTVYFLIDKQNAEARTTLLQMAGLLRYQLYDCNSPAIEIEKEVHYLQDYIRLQELRKDNQYEVGIEVGEQLEGFRITPLLLIPFVENAFKHISHHTNARNFIRVALQRHNGMLLFTVENSKEQQQSTEPTGGIGLSNVKRRLELLYPGRHTLQIWNNSDTFKIELNLQLS</sequence>
<accession>A0A1V9FLS5</accession>
<keyword evidence="1" id="KW-0812">Transmembrane</keyword>
<keyword evidence="1" id="KW-0472">Membrane</keyword>
<evidence type="ECO:0000259" key="2">
    <source>
        <dbReference type="Pfam" id="PF06580"/>
    </source>
</evidence>
<evidence type="ECO:0000313" key="3">
    <source>
        <dbReference type="EMBL" id="OQP59196.1"/>
    </source>
</evidence>
<dbReference type="PANTHER" id="PTHR34220">
    <property type="entry name" value="SENSOR HISTIDINE KINASE YPDA"/>
    <property type="match status" value="1"/>
</dbReference>
<dbReference type="InterPro" id="IPR050640">
    <property type="entry name" value="Bact_2-comp_sensor_kinase"/>
</dbReference>
<dbReference type="Proteomes" id="UP000192796">
    <property type="component" value="Unassembled WGS sequence"/>
</dbReference>
<dbReference type="AlphaFoldDB" id="A0A1V9FLS5"/>
<dbReference type="OrthoDB" id="9792992at2"/>
<dbReference type="InterPro" id="IPR010559">
    <property type="entry name" value="Sig_transdc_His_kin_internal"/>
</dbReference>
<dbReference type="STRING" id="1703345.A3860_38470"/>